<feature type="domain" description="Glycosyltransferase 2-like" evidence="1">
    <location>
        <begin position="21"/>
        <end position="146"/>
    </location>
</feature>
<dbReference type="Gene3D" id="3.90.550.10">
    <property type="entry name" value="Spore Coat Polysaccharide Biosynthesis Protein SpsA, Chain A"/>
    <property type="match status" value="1"/>
</dbReference>
<name>G2LKL3_CHLTF</name>
<dbReference type="HOGENOM" id="CLU_1040909_0_0_0"/>
<dbReference type="CDD" id="cd00761">
    <property type="entry name" value="Glyco_tranf_GTA_type"/>
    <property type="match status" value="1"/>
</dbReference>
<dbReference type="OrthoDB" id="107244at2"/>
<dbReference type="InterPro" id="IPR029044">
    <property type="entry name" value="Nucleotide-diphossugar_trans"/>
</dbReference>
<dbReference type="Proteomes" id="UP000006791">
    <property type="component" value="Chromosome 2"/>
</dbReference>
<keyword evidence="3" id="KW-1185">Reference proteome</keyword>
<keyword evidence="2" id="KW-0808">Transferase</keyword>
<dbReference type="GO" id="GO:0016758">
    <property type="term" value="F:hexosyltransferase activity"/>
    <property type="evidence" value="ECO:0007669"/>
    <property type="project" value="UniProtKB-ARBA"/>
</dbReference>
<proteinExistence type="predicted"/>
<dbReference type="STRING" id="981222.Cabther_B0622"/>
<organism evidence="2 3">
    <name type="scientific">Chloracidobacterium thermophilum (strain B)</name>
    <dbReference type="NCBI Taxonomy" id="981222"/>
    <lineage>
        <taxon>Bacteria</taxon>
        <taxon>Pseudomonadati</taxon>
        <taxon>Acidobacteriota</taxon>
        <taxon>Terriglobia</taxon>
        <taxon>Terriglobales</taxon>
        <taxon>Acidobacteriaceae</taxon>
        <taxon>Chloracidobacterium</taxon>
    </lineage>
</organism>
<evidence type="ECO:0000313" key="3">
    <source>
        <dbReference type="Proteomes" id="UP000006791"/>
    </source>
</evidence>
<dbReference type="SUPFAM" id="SSF53448">
    <property type="entry name" value="Nucleotide-diphospho-sugar transferases"/>
    <property type="match status" value="1"/>
</dbReference>
<dbReference type="AlphaFoldDB" id="G2LKL3"/>
<protein>
    <submittedName>
        <fullName evidence="2">Glycosyltransferases involved in cell wall biogenesis</fullName>
    </submittedName>
</protein>
<dbReference type="KEGG" id="ctm:Cabther_B0622"/>
<dbReference type="Pfam" id="PF00535">
    <property type="entry name" value="Glycos_transf_2"/>
    <property type="match status" value="1"/>
</dbReference>
<reference evidence="2 3" key="1">
    <citation type="journal article" date="2012" name="Environ. Microbiol.">
        <title>Complete genome of Candidatus Chloracidobacterium thermophilum, a chlorophyll-based photoheterotroph belonging to the phylum Acidobacteria.</title>
        <authorList>
            <person name="Garcia Costas A.M."/>
            <person name="Liu Z."/>
            <person name="Tomsho L.P."/>
            <person name="Schuster S.C."/>
            <person name="Ward D.M."/>
            <person name="Bryant D.A."/>
        </authorList>
    </citation>
    <scope>NUCLEOTIDE SEQUENCE [LARGE SCALE GENOMIC DNA]</scope>
    <source>
        <strain evidence="2 3">B</strain>
    </source>
</reference>
<dbReference type="EMBL" id="CP002515">
    <property type="protein sequence ID" value="AEP13620.1"/>
    <property type="molecule type" value="Genomic_DNA"/>
</dbReference>
<evidence type="ECO:0000313" key="2">
    <source>
        <dbReference type="EMBL" id="AEP13620.1"/>
    </source>
</evidence>
<sequence length="267" mass="29920">MAGMTQLMTHPWNANGVTIGMANWNHRLFLPRSVASARRALHSLAACGVPGELVIVDDASRDGSVEWLAHAAATITDIALRVGFGQSQQGPAAVRNRILHLARYRYVCWLDADNELQGNNLFLFYRAIRETGAAVVYGNLIVREAGRITGLYSNVAYRSSIFQNNEVDLCSLWDAAQLRQCGGFQVEPVINSIEEDWELFLHLASDDRLIVFVPAVFGTYYIRPQSLSYGLKVSNTGVRRMHDHQRHRSLEGRTLGRVYHPDIGWLL</sequence>
<accession>G2LKL3</accession>
<dbReference type="InterPro" id="IPR001173">
    <property type="entry name" value="Glyco_trans_2-like"/>
</dbReference>
<dbReference type="PANTHER" id="PTHR22916:SF3">
    <property type="entry name" value="UDP-GLCNAC:BETAGAL BETA-1,3-N-ACETYLGLUCOSAMINYLTRANSFERASE-LIKE PROTEIN 1"/>
    <property type="match status" value="1"/>
</dbReference>
<gene>
    <name evidence="2" type="ordered locus">Cabther_B0622</name>
</gene>
<evidence type="ECO:0000259" key="1">
    <source>
        <dbReference type="Pfam" id="PF00535"/>
    </source>
</evidence>
<dbReference type="PANTHER" id="PTHR22916">
    <property type="entry name" value="GLYCOSYLTRANSFERASE"/>
    <property type="match status" value="1"/>
</dbReference>